<dbReference type="EMBL" id="MCFK01006714">
    <property type="protein sequence ID" value="RKF58536.1"/>
    <property type="molecule type" value="Genomic_DNA"/>
</dbReference>
<dbReference type="STRING" id="212602.A0A420HMA0"/>
<dbReference type="OrthoDB" id="419770at2759"/>
<sequence>MSEHLNGSNTLPRDFRFRYHDSLTTPEPLSSTELYPPSPPRQRLKVRRRIASKLLAPTKQFLASVEAADIPLPTIEYTKPSGNLYQFDETNEYETESFISRRRVSTPKTPALVPSFKKIELRPDWYKDEIQKDCLARPCSSYSTSSDVSNESSYSNGQSGFISEDGSCTSPDSECLDPFHYSSLKVNEYESIQQMKSEESTVIKLNSNIRKKAHNSAPWSKAQITHLWATYILYLQDPTVTPFRIGASRIPPEGVCHRVAREARRSWKGPSSVYSRSSLMQSNSESESESNTLIEKNPKTYIQWPHSSSATRNKLRSICRHRDPSALYRFHKYLQSRSPTPFSKSTPCRVSQNLASDTHEGCLNIQDISISLSLSTSESMRPDGILAGLAQDDTRKNNQPSNLFMPRRHSEARTNLHGVGYRLGSPFSRTYGPSSSRMNEQMTLPFSRNLGSPLQFSKVRSLNGIQRRRAQLLLREEYIPKSLIFQFNKNNDQYFDSQNDSSHSRMRGFSLGEETRTTQALHSALDLLPPPTFNRTWPHRLRSHKSGNFHPPRLMSPFVETITSEKSPCLDAVKSKSTRNNTLTIPLHQLHQSKESYDFGVELKNSRCEFSEEST</sequence>
<feature type="compositionally biased region" description="Polar residues" evidence="1">
    <location>
        <begin position="22"/>
        <end position="33"/>
    </location>
</feature>
<feature type="region of interest" description="Disordered" evidence="1">
    <location>
        <begin position="22"/>
        <end position="42"/>
    </location>
</feature>
<comment type="caution">
    <text evidence="2">The sequence shown here is derived from an EMBL/GenBank/DDBJ whole genome shotgun (WGS) entry which is preliminary data.</text>
</comment>
<gene>
    <name evidence="2" type="ORF">OnM2_067040</name>
</gene>
<dbReference type="AlphaFoldDB" id="A0A420HMA0"/>
<protein>
    <submittedName>
        <fullName evidence="2">Uncharacterized protein</fullName>
    </submittedName>
</protein>
<dbReference type="Proteomes" id="UP000286134">
    <property type="component" value="Unassembled WGS sequence"/>
</dbReference>
<feature type="region of interest" description="Disordered" evidence="1">
    <location>
        <begin position="142"/>
        <end position="166"/>
    </location>
</feature>
<feature type="compositionally biased region" description="Low complexity" evidence="1">
    <location>
        <begin position="142"/>
        <end position="155"/>
    </location>
</feature>
<proteinExistence type="predicted"/>
<accession>A0A420HMA0</accession>
<evidence type="ECO:0000313" key="2">
    <source>
        <dbReference type="EMBL" id="RKF58536.1"/>
    </source>
</evidence>
<reference evidence="2 3" key="1">
    <citation type="journal article" date="2018" name="BMC Genomics">
        <title>Comparative genome analyses reveal sequence features reflecting distinct modes of host-adaptation between dicot and monocot powdery mildew.</title>
        <authorList>
            <person name="Wu Y."/>
            <person name="Ma X."/>
            <person name="Pan Z."/>
            <person name="Kale S.D."/>
            <person name="Song Y."/>
            <person name="King H."/>
            <person name="Zhang Q."/>
            <person name="Presley C."/>
            <person name="Deng X."/>
            <person name="Wei C.I."/>
            <person name="Xiao S."/>
        </authorList>
    </citation>
    <scope>NUCLEOTIDE SEQUENCE [LARGE SCALE GENOMIC DNA]</scope>
    <source>
        <strain evidence="2">UMSG2</strain>
    </source>
</reference>
<keyword evidence="3" id="KW-1185">Reference proteome</keyword>
<feature type="compositionally biased region" description="Polar residues" evidence="1">
    <location>
        <begin position="156"/>
        <end position="166"/>
    </location>
</feature>
<evidence type="ECO:0000313" key="3">
    <source>
        <dbReference type="Proteomes" id="UP000286134"/>
    </source>
</evidence>
<feature type="region of interest" description="Disordered" evidence="1">
    <location>
        <begin position="270"/>
        <end position="292"/>
    </location>
</feature>
<feature type="compositionally biased region" description="Low complexity" evidence="1">
    <location>
        <begin position="275"/>
        <end position="285"/>
    </location>
</feature>
<organism evidence="2 3">
    <name type="scientific">Erysiphe neolycopersici</name>
    <dbReference type="NCBI Taxonomy" id="212602"/>
    <lineage>
        <taxon>Eukaryota</taxon>
        <taxon>Fungi</taxon>
        <taxon>Dikarya</taxon>
        <taxon>Ascomycota</taxon>
        <taxon>Pezizomycotina</taxon>
        <taxon>Leotiomycetes</taxon>
        <taxon>Erysiphales</taxon>
        <taxon>Erysiphaceae</taxon>
        <taxon>Erysiphe</taxon>
    </lineage>
</organism>
<name>A0A420HMA0_9PEZI</name>
<evidence type="ECO:0000256" key="1">
    <source>
        <dbReference type="SAM" id="MobiDB-lite"/>
    </source>
</evidence>